<dbReference type="PANTHER" id="PTHR12849:SF0">
    <property type="entry name" value="LARIAT DEBRANCHING ENZYME"/>
    <property type="match status" value="1"/>
</dbReference>
<dbReference type="InParanoid" id="A0A1X7TN38"/>
<dbReference type="GO" id="GO:0000398">
    <property type="term" value="P:mRNA splicing, via spliceosome"/>
    <property type="evidence" value="ECO:0007669"/>
    <property type="project" value="TreeGrafter"/>
</dbReference>
<dbReference type="eggNOG" id="KOG2863">
    <property type="taxonomic scope" value="Eukaryota"/>
</dbReference>
<protein>
    <recommendedName>
        <fullName evidence="2">Calcineurin-like phosphoesterase domain-containing protein</fullName>
    </recommendedName>
</protein>
<dbReference type="OrthoDB" id="407609at2759"/>
<evidence type="ECO:0008006" key="2">
    <source>
        <dbReference type="Google" id="ProtNLM"/>
    </source>
</evidence>
<proteinExistence type="predicted"/>
<dbReference type="AlphaFoldDB" id="A0A1X7TN38"/>
<reference evidence="1" key="1">
    <citation type="submission" date="2017-05" db="UniProtKB">
        <authorList>
            <consortium name="EnsemblMetazoa"/>
        </authorList>
    </citation>
    <scope>IDENTIFICATION</scope>
</reference>
<dbReference type="EnsemblMetazoa" id="Aqu2.1.16264_001">
    <property type="protein sequence ID" value="Aqu2.1.16264_001"/>
    <property type="gene ID" value="Aqu2.1.16264"/>
</dbReference>
<dbReference type="PANTHER" id="PTHR12849">
    <property type="entry name" value="RNA LARIAT DEBRANCHING ENZYME"/>
    <property type="match status" value="1"/>
</dbReference>
<dbReference type="GO" id="GO:0008419">
    <property type="term" value="F:RNA lariat debranching enzyme activity"/>
    <property type="evidence" value="ECO:0007669"/>
    <property type="project" value="TreeGrafter"/>
</dbReference>
<dbReference type="STRING" id="400682.A0A1X7TN38"/>
<evidence type="ECO:0000313" key="1">
    <source>
        <dbReference type="EnsemblMetazoa" id="Aqu2.1.16264_001"/>
    </source>
</evidence>
<organism evidence="1">
    <name type="scientific">Amphimedon queenslandica</name>
    <name type="common">Sponge</name>
    <dbReference type="NCBI Taxonomy" id="400682"/>
    <lineage>
        <taxon>Eukaryota</taxon>
        <taxon>Metazoa</taxon>
        <taxon>Porifera</taxon>
        <taxon>Demospongiae</taxon>
        <taxon>Heteroscleromorpha</taxon>
        <taxon>Haplosclerida</taxon>
        <taxon>Niphatidae</taxon>
        <taxon>Amphimedon</taxon>
    </lineage>
</organism>
<accession>A0A1X7TN38</accession>
<name>A0A1X7TN38_AMPQE</name>
<dbReference type="GO" id="GO:0005634">
    <property type="term" value="C:nucleus"/>
    <property type="evidence" value="ECO:0007669"/>
    <property type="project" value="TreeGrafter"/>
</dbReference>
<sequence>IAIEGYCHGKLDLIYDKLLKIQEREGIKIDLLLCCGDFQAIRDQDDLNCMAVPDKYKEIGSFHKGLWVEHLFPWLWIELDVFD</sequence>